<evidence type="ECO:0008006" key="9">
    <source>
        <dbReference type="Google" id="ProtNLM"/>
    </source>
</evidence>
<organism evidence="8">
    <name type="scientific">marine metagenome</name>
    <dbReference type="NCBI Taxonomy" id="408172"/>
    <lineage>
        <taxon>unclassified sequences</taxon>
        <taxon>metagenomes</taxon>
        <taxon>ecological metagenomes</taxon>
    </lineage>
</organism>
<keyword evidence="3" id="KW-1003">Cell membrane</keyword>
<dbReference type="Pfam" id="PF04973">
    <property type="entry name" value="NMN_transporter"/>
    <property type="match status" value="1"/>
</dbReference>
<dbReference type="InterPro" id="IPR006419">
    <property type="entry name" value="NMN_transpt_PnuC"/>
</dbReference>
<dbReference type="PANTHER" id="PTHR36122">
    <property type="entry name" value="NICOTINAMIDE RIBOSIDE TRANSPORTER PNUC"/>
    <property type="match status" value="1"/>
</dbReference>
<keyword evidence="2" id="KW-0813">Transport</keyword>
<accession>A0A381QAZ8</accession>
<feature type="transmembrane region" description="Helical" evidence="7">
    <location>
        <begin position="63"/>
        <end position="81"/>
    </location>
</feature>
<feature type="non-terminal residue" evidence="8">
    <location>
        <position position="1"/>
    </location>
</feature>
<evidence type="ECO:0000256" key="3">
    <source>
        <dbReference type="ARBA" id="ARBA00022475"/>
    </source>
</evidence>
<dbReference type="PANTHER" id="PTHR36122:SF2">
    <property type="entry name" value="NICOTINAMIDE RIBOSIDE TRANSPORTER PNUC"/>
    <property type="match status" value="1"/>
</dbReference>
<feature type="transmembrane region" description="Helical" evidence="7">
    <location>
        <begin position="102"/>
        <end position="121"/>
    </location>
</feature>
<feature type="transmembrane region" description="Helical" evidence="7">
    <location>
        <begin position="12"/>
        <end position="33"/>
    </location>
</feature>
<evidence type="ECO:0000313" key="8">
    <source>
        <dbReference type="EMBL" id="SUZ74843.1"/>
    </source>
</evidence>
<dbReference type="GO" id="GO:0034257">
    <property type="term" value="F:nicotinamide riboside transmembrane transporter activity"/>
    <property type="evidence" value="ECO:0007669"/>
    <property type="project" value="InterPro"/>
</dbReference>
<comment type="subcellular location">
    <subcellularLocation>
        <location evidence="1">Cell membrane</location>
        <topology evidence="1">Multi-pass membrane protein</topology>
    </subcellularLocation>
</comment>
<name>A0A381QAZ8_9ZZZZ</name>
<evidence type="ECO:0000256" key="7">
    <source>
        <dbReference type="SAM" id="Phobius"/>
    </source>
</evidence>
<evidence type="ECO:0000256" key="2">
    <source>
        <dbReference type="ARBA" id="ARBA00022448"/>
    </source>
</evidence>
<feature type="transmembrane region" description="Helical" evidence="7">
    <location>
        <begin position="177"/>
        <end position="195"/>
    </location>
</feature>
<evidence type="ECO:0000256" key="1">
    <source>
        <dbReference type="ARBA" id="ARBA00004651"/>
    </source>
</evidence>
<keyword evidence="4 7" id="KW-0812">Transmembrane</keyword>
<keyword evidence="5 7" id="KW-1133">Transmembrane helix</keyword>
<dbReference type="NCBIfam" id="TIGR01528">
    <property type="entry name" value="NMN_trans_PnuC"/>
    <property type="match status" value="1"/>
</dbReference>
<gene>
    <name evidence="8" type="ORF">METZ01_LOCUS27697</name>
</gene>
<evidence type="ECO:0000256" key="6">
    <source>
        <dbReference type="ARBA" id="ARBA00023136"/>
    </source>
</evidence>
<dbReference type="GO" id="GO:0005886">
    <property type="term" value="C:plasma membrane"/>
    <property type="evidence" value="ECO:0007669"/>
    <property type="project" value="UniProtKB-SubCell"/>
</dbReference>
<proteinExistence type="predicted"/>
<dbReference type="AlphaFoldDB" id="A0A381QAZ8"/>
<feature type="transmembrane region" description="Helical" evidence="7">
    <location>
        <begin position="40"/>
        <end position="57"/>
    </location>
</feature>
<evidence type="ECO:0000256" key="5">
    <source>
        <dbReference type="ARBA" id="ARBA00022989"/>
    </source>
</evidence>
<keyword evidence="6 7" id="KW-0472">Membrane</keyword>
<protein>
    <recommendedName>
        <fullName evidence="9">Nicotinamide riboside transporter PnuC</fullName>
    </recommendedName>
</protein>
<dbReference type="EMBL" id="UINC01001224">
    <property type="protein sequence ID" value="SUZ74843.1"/>
    <property type="molecule type" value="Genomic_DNA"/>
</dbReference>
<evidence type="ECO:0000256" key="4">
    <source>
        <dbReference type="ARBA" id="ARBA00022692"/>
    </source>
</evidence>
<sequence>VTEFLLNVVKYFLANPWELLGAASGLLCVWLIIRENIWNWPVGLAYALISVLVFYNARLYSDLILHVFYVFMNGYGWYYWLRGDGARGSEGRLVVARLGMRIALLLGLATLTGVVVMGWLFDRYTDADLAYWDSTTTVMSFAAMWMTARKYVENWIVWLAVDVIATGIYLFKGIWPYAVLYGLYIPMAVWGWLAWSRSMSLTAIEQPEAS</sequence>
<reference evidence="8" key="1">
    <citation type="submission" date="2018-05" db="EMBL/GenBank/DDBJ databases">
        <authorList>
            <person name="Lanie J.A."/>
            <person name="Ng W.-L."/>
            <person name="Kazmierczak K.M."/>
            <person name="Andrzejewski T.M."/>
            <person name="Davidsen T.M."/>
            <person name="Wayne K.J."/>
            <person name="Tettelin H."/>
            <person name="Glass J.I."/>
            <person name="Rusch D."/>
            <person name="Podicherti R."/>
            <person name="Tsui H.-C.T."/>
            <person name="Winkler M.E."/>
        </authorList>
    </citation>
    <scope>NUCLEOTIDE SEQUENCE</scope>
</reference>
<feature type="transmembrane region" description="Helical" evidence="7">
    <location>
        <begin position="155"/>
        <end position="171"/>
    </location>
</feature>